<keyword evidence="6" id="KW-1185">Reference proteome</keyword>
<dbReference type="GO" id="GO:0030154">
    <property type="term" value="P:cell differentiation"/>
    <property type="evidence" value="ECO:0007669"/>
    <property type="project" value="UniProtKB-KW"/>
</dbReference>
<proteinExistence type="inferred from homology"/>
<dbReference type="PANTHER" id="PTHR12258:SF5">
    <property type="entry name" value="BCDNA.GH02250-RELATED"/>
    <property type="match status" value="1"/>
</dbReference>
<dbReference type="OrthoDB" id="10249612at2759"/>
<protein>
    <submittedName>
        <fullName evidence="7">Sex-regulated protein janus-B-like</fullName>
    </submittedName>
</protein>
<keyword evidence="3" id="KW-0221">Differentiation</keyword>
<keyword evidence="4" id="KW-0726">Sexual differentiation</keyword>
<evidence type="ECO:0000256" key="5">
    <source>
        <dbReference type="PIRSR" id="PIRSR607702-1"/>
    </source>
</evidence>
<dbReference type="Gene3D" id="3.50.20.20">
    <property type="entry name" value="Janus/Ocnus"/>
    <property type="match status" value="1"/>
</dbReference>
<dbReference type="AlphaFoldDB" id="A0A6P8XVK6"/>
<comment type="function">
    <text evidence="1">JanA and janB regulate somatic sex differentiation.</text>
</comment>
<organism evidence="6 7">
    <name type="scientific">Drosophila albomicans</name>
    <name type="common">Fruit fly</name>
    <dbReference type="NCBI Taxonomy" id="7291"/>
    <lineage>
        <taxon>Eukaryota</taxon>
        <taxon>Metazoa</taxon>
        <taxon>Ecdysozoa</taxon>
        <taxon>Arthropoda</taxon>
        <taxon>Hexapoda</taxon>
        <taxon>Insecta</taxon>
        <taxon>Pterygota</taxon>
        <taxon>Neoptera</taxon>
        <taxon>Endopterygota</taxon>
        <taxon>Diptera</taxon>
        <taxon>Brachycera</taxon>
        <taxon>Muscomorpha</taxon>
        <taxon>Ephydroidea</taxon>
        <taxon>Drosophilidae</taxon>
        <taxon>Drosophila</taxon>
    </lineage>
</organism>
<dbReference type="InterPro" id="IPR007702">
    <property type="entry name" value="Janus"/>
</dbReference>
<dbReference type="GeneID" id="117575306"/>
<accession>A0A6P8XVK6</accession>
<dbReference type="GO" id="GO:0007548">
    <property type="term" value="P:sex differentiation"/>
    <property type="evidence" value="ECO:0007669"/>
    <property type="project" value="UniProtKB-KW"/>
</dbReference>
<dbReference type="InterPro" id="IPR038596">
    <property type="entry name" value="Janus_sf"/>
</dbReference>
<evidence type="ECO:0000256" key="4">
    <source>
        <dbReference type="ARBA" id="ARBA00022928"/>
    </source>
</evidence>
<dbReference type="SUPFAM" id="SSF143724">
    <property type="entry name" value="PHP14-like"/>
    <property type="match status" value="1"/>
</dbReference>
<dbReference type="Pfam" id="PF05005">
    <property type="entry name" value="Ocnus"/>
    <property type="match status" value="1"/>
</dbReference>
<evidence type="ECO:0000256" key="3">
    <source>
        <dbReference type="ARBA" id="ARBA00022782"/>
    </source>
</evidence>
<name>A0A6P8XVK6_DROAB</name>
<feature type="active site" description="Proton acceptor" evidence="5">
    <location>
        <position position="69"/>
    </location>
</feature>
<comment type="similarity">
    <text evidence="2">Belongs to the janus family.</text>
</comment>
<sequence length="140" mass="15659">MCFVRLQTSLRIASNQILRCASQSPGKVLITTPKVAITDGSLNYLLVSIYIHGETLFARTLVRGHKDSHKSLFENFKNDMAEVGLCTKPLGGGMMEVNDKARTIKIKGACQTFGKADHYKAKEILKSFKKYENYKISVRS</sequence>
<reference evidence="7" key="1">
    <citation type="submission" date="2025-08" db="UniProtKB">
        <authorList>
            <consortium name="RefSeq"/>
        </authorList>
    </citation>
    <scope>IDENTIFICATION</scope>
    <source>
        <strain evidence="7">15112-1751.03</strain>
        <tissue evidence="7">Whole Adult</tissue>
    </source>
</reference>
<dbReference type="RefSeq" id="XP_034115350.1">
    <property type="nucleotide sequence ID" value="XM_034259459.2"/>
</dbReference>
<evidence type="ECO:0000256" key="2">
    <source>
        <dbReference type="ARBA" id="ARBA00010971"/>
    </source>
</evidence>
<evidence type="ECO:0000313" key="6">
    <source>
        <dbReference type="Proteomes" id="UP000515160"/>
    </source>
</evidence>
<gene>
    <name evidence="7" type="primary">LOC117575306</name>
</gene>
<dbReference type="GO" id="GO:0005829">
    <property type="term" value="C:cytosol"/>
    <property type="evidence" value="ECO:0007669"/>
    <property type="project" value="TreeGrafter"/>
</dbReference>
<dbReference type="GO" id="GO:0101006">
    <property type="term" value="F:protein histidine phosphatase activity"/>
    <property type="evidence" value="ECO:0007669"/>
    <property type="project" value="TreeGrafter"/>
</dbReference>
<dbReference type="Proteomes" id="UP000515160">
    <property type="component" value="Chromosome 2R"/>
</dbReference>
<dbReference type="PANTHER" id="PTHR12258">
    <property type="entry name" value="JANUS-A/JANUS-B"/>
    <property type="match status" value="1"/>
</dbReference>
<evidence type="ECO:0000256" key="1">
    <source>
        <dbReference type="ARBA" id="ARBA00002508"/>
    </source>
</evidence>
<evidence type="ECO:0000313" key="7">
    <source>
        <dbReference type="RefSeq" id="XP_034115350.1"/>
    </source>
</evidence>